<feature type="compositionally biased region" description="Low complexity" evidence="1">
    <location>
        <begin position="326"/>
        <end position="335"/>
    </location>
</feature>
<dbReference type="PANTHER" id="PTHR46007">
    <property type="entry name" value="MEDIATOR OF RNA POLYMERASE II TRANSCRIPTION SUBUNIT 12"/>
    <property type="match status" value="1"/>
</dbReference>
<feature type="compositionally biased region" description="Basic residues" evidence="1">
    <location>
        <begin position="339"/>
        <end position="353"/>
    </location>
</feature>
<reference evidence="2 3" key="1">
    <citation type="journal article" date="2024" name="Commun. Biol.">
        <title>Comparative genomic analysis of thermophilic fungi reveals convergent evolutionary adaptations and gene losses.</title>
        <authorList>
            <person name="Steindorff A.S."/>
            <person name="Aguilar-Pontes M.V."/>
            <person name="Robinson A.J."/>
            <person name="Andreopoulos B."/>
            <person name="LaButti K."/>
            <person name="Kuo A."/>
            <person name="Mondo S."/>
            <person name="Riley R."/>
            <person name="Otillar R."/>
            <person name="Haridas S."/>
            <person name="Lipzen A."/>
            <person name="Grimwood J."/>
            <person name="Schmutz J."/>
            <person name="Clum A."/>
            <person name="Reid I.D."/>
            <person name="Moisan M.C."/>
            <person name="Butler G."/>
            <person name="Nguyen T.T.M."/>
            <person name="Dewar K."/>
            <person name="Conant G."/>
            <person name="Drula E."/>
            <person name="Henrissat B."/>
            <person name="Hansel C."/>
            <person name="Singer S."/>
            <person name="Hutchinson M.I."/>
            <person name="de Vries R.P."/>
            <person name="Natvig D.O."/>
            <person name="Powell A.J."/>
            <person name="Tsang A."/>
            <person name="Grigoriev I.V."/>
        </authorList>
    </citation>
    <scope>NUCLEOTIDE SEQUENCE [LARGE SCALE GENOMIC DNA]</scope>
    <source>
        <strain evidence="2 3">ATCC 22073</strain>
    </source>
</reference>
<dbReference type="PANTHER" id="PTHR46007:SF8">
    <property type="entry name" value="C2H2-TYPE DOMAIN-CONTAINING PROTEIN"/>
    <property type="match status" value="1"/>
</dbReference>
<evidence type="ECO:0000256" key="1">
    <source>
        <dbReference type="SAM" id="MobiDB-lite"/>
    </source>
</evidence>
<dbReference type="GeneID" id="98124984"/>
<sequence>MIEDFLDCDQLASDSDADNSSSASPRRSLKRLHIHIDMSPGHYLASGAAHHHQQPATTLDIPLTTSGPQTGTYSSVADLAPFSAVSGVSSFNYPAAADPSLLTPASSSGSPPLGHKTKPMRTYNAPGLGGNQAPTPPDTSKLYGYGGYDLHSGAQSPSPMTVNPAVTEAGAFDVPPYMAHSPPSSHHPPSSPQESIPPPPIDPYLGSFNVSGPHDGDLPQGHPLHDFHGYSVQVTPPDAYLGQPPQSQPQPLHHHDRHHHHHQQQHQHQQQQQQHHIPVNGSHMHQRMPSAEGPHFRPGHQTLQVGAIEDLRGPSVFLGPYPPGPGSHSSLGSPGRKPAPQRKKPSPSRKLPRTPRMTPQMGGGSDAAGAAFQSDDDGEELTLRDDAPEDDKYLFRLRKECLSEKGKGMWEEMKARYTEKHPGNWEKAALQMKVSRAVARYGVWPEKEIERLKEAYNYLESMRYQFILARMKENGGCRCWDWKPQHIEAMLVKLGYEEPVKDEKTGSRRRRQQKAAARRQGSPQQQHAAPPQQPLVMGTHGVPSGDWTGATGLGLHPGYLNHGHAQYIAAAAAAVARQGHPYHPQPQPQQQQHQHLVNGAAGLALPEDFPVPPSLTSKQEEDLVNDIFKNGRCLTPEEDEEE</sequence>
<feature type="region of interest" description="Disordered" evidence="1">
    <location>
        <begin position="313"/>
        <end position="386"/>
    </location>
</feature>
<feature type="compositionally biased region" description="Low complexity" evidence="1">
    <location>
        <begin position="266"/>
        <end position="276"/>
    </location>
</feature>
<evidence type="ECO:0000313" key="3">
    <source>
        <dbReference type="Proteomes" id="UP001600064"/>
    </source>
</evidence>
<feature type="region of interest" description="Disordered" evidence="1">
    <location>
        <begin position="103"/>
        <end position="141"/>
    </location>
</feature>
<organism evidence="2 3">
    <name type="scientific">Remersonia thermophila</name>
    <dbReference type="NCBI Taxonomy" id="72144"/>
    <lineage>
        <taxon>Eukaryota</taxon>
        <taxon>Fungi</taxon>
        <taxon>Dikarya</taxon>
        <taxon>Ascomycota</taxon>
        <taxon>Pezizomycotina</taxon>
        <taxon>Sordariomycetes</taxon>
        <taxon>Sordariomycetidae</taxon>
        <taxon>Sordariales</taxon>
        <taxon>Sordariales incertae sedis</taxon>
        <taxon>Remersonia</taxon>
    </lineage>
</organism>
<feature type="region of interest" description="Disordered" evidence="1">
    <location>
        <begin position="173"/>
        <end position="276"/>
    </location>
</feature>
<feature type="compositionally biased region" description="Low complexity" evidence="1">
    <location>
        <begin position="11"/>
        <end position="26"/>
    </location>
</feature>
<feature type="compositionally biased region" description="Basic residues" evidence="1">
    <location>
        <begin position="507"/>
        <end position="517"/>
    </location>
</feature>
<comment type="caution">
    <text evidence="2">The sequence shown here is derived from an EMBL/GenBank/DDBJ whole genome shotgun (WGS) entry which is preliminary data.</text>
</comment>
<feature type="compositionally biased region" description="Low complexity" evidence="1">
    <location>
        <begin position="175"/>
        <end position="184"/>
    </location>
</feature>
<feature type="region of interest" description="Disordered" evidence="1">
    <location>
        <begin position="1"/>
        <end position="26"/>
    </location>
</feature>
<name>A0ABR4DLI2_9PEZI</name>
<feature type="compositionally biased region" description="Low complexity" evidence="1">
    <location>
        <begin position="518"/>
        <end position="530"/>
    </location>
</feature>
<dbReference type="InterPro" id="IPR051647">
    <property type="entry name" value="Mediator_comp_sub12"/>
</dbReference>
<evidence type="ECO:0008006" key="4">
    <source>
        <dbReference type="Google" id="ProtNLM"/>
    </source>
</evidence>
<protein>
    <recommendedName>
        <fullName evidence="4">Myb-like domain-containing protein</fullName>
    </recommendedName>
</protein>
<dbReference type="Proteomes" id="UP001600064">
    <property type="component" value="Unassembled WGS sequence"/>
</dbReference>
<feature type="region of interest" description="Disordered" evidence="1">
    <location>
        <begin position="500"/>
        <end position="543"/>
    </location>
</feature>
<feature type="region of interest" description="Disordered" evidence="1">
    <location>
        <begin position="601"/>
        <end position="623"/>
    </location>
</feature>
<evidence type="ECO:0000313" key="2">
    <source>
        <dbReference type="EMBL" id="KAL2271020.1"/>
    </source>
</evidence>
<feature type="compositionally biased region" description="Basic residues" evidence="1">
    <location>
        <begin position="252"/>
        <end position="265"/>
    </location>
</feature>
<proteinExistence type="predicted"/>
<feature type="compositionally biased region" description="Pro residues" evidence="1">
    <location>
        <begin position="185"/>
        <end position="202"/>
    </location>
</feature>
<accession>A0ABR4DLI2</accession>
<gene>
    <name evidence="2" type="ORF">VTJ83DRAFT_391</name>
</gene>
<dbReference type="RefSeq" id="XP_070869744.1">
    <property type="nucleotide sequence ID" value="XM_071010340.1"/>
</dbReference>
<dbReference type="EMBL" id="JAZGUE010000001">
    <property type="protein sequence ID" value="KAL2271020.1"/>
    <property type="molecule type" value="Genomic_DNA"/>
</dbReference>
<keyword evidence="3" id="KW-1185">Reference proteome</keyword>